<dbReference type="Proteomes" id="UP001321450">
    <property type="component" value="Chromosome"/>
</dbReference>
<accession>A0AAU9C3I3</accession>
<evidence type="ECO:0000313" key="3">
    <source>
        <dbReference type="Proteomes" id="UP001321450"/>
    </source>
</evidence>
<gene>
    <name evidence="2" type="ORF">MIN45_P0339</name>
</gene>
<dbReference type="Pfam" id="PF00535">
    <property type="entry name" value="Glycos_transf_2"/>
    <property type="match status" value="1"/>
</dbReference>
<dbReference type="Gene3D" id="3.90.550.10">
    <property type="entry name" value="Spore Coat Polysaccharide Biosynthesis Protein SpsA, Chain A"/>
    <property type="match status" value="2"/>
</dbReference>
<dbReference type="EMBL" id="AP024718">
    <property type="protein sequence ID" value="BCX87972.1"/>
    <property type="molecule type" value="Genomic_DNA"/>
</dbReference>
<dbReference type="CDD" id="cd04184">
    <property type="entry name" value="GT2_RfbC_Mx_like"/>
    <property type="match status" value="1"/>
</dbReference>
<proteinExistence type="predicted"/>
<keyword evidence="3" id="KW-1185">Reference proteome</keyword>
<feature type="domain" description="Glycosyltransferase 2-like" evidence="1">
    <location>
        <begin position="81"/>
        <end position="240"/>
    </location>
</feature>
<dbReference type="GO" id="GO:0044010">
    <property type="term" value="P:single-species biofilm formation"/>
    <property type="evidence" value="ECO:0007669"/>
    <property type="project" value="TreeGrafter"/>
</dbReference>
<protein>
    <submittedName>
        <fullName evidence="2">O-antigen biosynthesis protein</fullName>
    </submittedName>
</protein>
<dbReference type="InterPro" id="IPR050834">
    <property type="entry name" value="Glycosyltransf_2"/>
</dbReference>
<dbReference type="RefSeq" id="WP_286292996.1">
    <property type="nucleotide sequence ID" value="NZ_AP024718.1"/>
</dbReference>
<dbReference type="KEGG" id="meiy:MIN45_P0339"/>
<dbReference type="AlphaFoldDB" id="A0AAU9C3I3"/>
<dbReference type="InterPro" id="IPR029044">
    <property type="entry name" value="Nucleotide-diphossugar_trans"/>
</dbReference>
<dbReference type="PANTHER" id="PTHR43685">
    <property type="entry name" value="GLYCOSYLTRANSFERASE"/>
    <property type="match status" value="1"/>
</dbReference>
<sequence length="555" mass="63185">MFRRACRRFIGACLRPLTASPSQWRWLRLYPSAVPNETLLRHWAESEWPDYQLWIEHNTIVTQTQWFERHRQATAPNAAISIVTPVRDTPAEILRQCILSVRMQTSPYWEWILVDDASRRPETKAVLASPLCRDPRIRIFSAASPLGISGATNLGIAQARGEFIVFLDHDDRLAWDAVQSVAEVLDTDPGVDIIYSDRDMLSPGNKRFMHLMKPDWSPETLLSGNYIFHLMAYRRRLVQQVGGLRSAYDGSQDYDLILRCMEYTDRIRHIPRVLYHWRQHGASVALNDESKAYAFDAGRRALQDALQRRGITAKVIERHDLWRGHYQVRLPLPSQKSIQRILLPPEKIPGGYRNAVMAMVDSSGRSPYLLIRRATVVPVKPETEQKLVSWLALEGVGIVTGKTVDAADRLVYAGAVLTAAGRILRPYRGFPVTEPGYMAVTAIERNLSAPDPYCVAIRREVWNQLEGLDPDFQGPYALLDFALRALARGWRIVFVPSAVFRGEKLSDVTFTESERRKFLARWGQWLRKGDPAYNPNLSQSSEYYELAVSSVSGQG</sequence>
<evidence type="ECO:0000313" key="2">
    <source>
        <dbReference type="EMBL" id="BCX87972.1"/>
    </source>
</evidence>
<dbReference type="SUPFAM" id="SSF53448">
    <property type="entry name" value="Nucleotide-diphospho-sugar transferases"/>
    <property type="match status" value="2"/>
</dbReference>
<evidence type="ECO:0000259" key="1">
    <source>
        <dbReference type="Pfam" id="PF00535"/>
    </source>
</evidence>
<organism evidence="2 3">
    <name type="scientific">Methylomarinovum tepidoasis</name>
    <dbReference type="NCBI Taxonomy" id="2840183"/>
    <lineage>
        <taxon>Bacteria</taxon>
        <taxon>Pseudomonadati</taxon>
        <taxon>Pseudomonadota</taxon>
        <taxon>Gammaproteobacteria</taxon>
        <taxon>Methylococcales</taxon>
        <taxon>Methylothermaceae</taxon>
        <taxon>Methylomarinovum</taxon>
    </lineage>
</organism>
<reference evidence="3" key="1">
    <citation type="journal article" date="2024" name="Int. J. Syst. Evol. Microbiol.">
        <title>Methylomarinovum tepidoasis sp. nov., a moderately thermophilic methanotroph of the family Methylothermaceae isolated from a deep-sea hydrothermal field.</title>
        <authorList>
            <person name="Hirayama H."/>
            <person name="Takaki Y."/>
            <person name="Abe M."/>
            <person name="Miyazaki M."/>
            <person name="Uematsu K."/>
            <person name="Matsui Y."/>
            <person name="Takai K."/>
        </authorList>
    </citation>
    <scope>NUCLEOTIDE SEQUENCE [LARGE SCALE GENOMIC DNA]</scope>
    <source>
        <strain evidence="3">IN45</strain>
    </source>
</reference>
<name>A0AAU9C3I3_9GAMM</name>
<dbReference type="InterPro" id="IPR001173">
    <property type="entry name" value="Glyco_trans_2-like"/>
</dbReference>
<dbReference type="PANTHER" id="PTHR43685:SF2">
    <property type="entry name" value="GLYCOSYLTRANSFERASE 2-LIKE DOMAIN-CONTAINING PROTEIN"/>
    <property type="match status" value="1"/>
</dbReference>